<organism evidence="1 2">
    <name type="scientific">Lentinula aciculospora</name>
    <dbReference type="NCBI Taxonomy" id="153920"/>
    <lineage>
        <taxon>Eukaryota</taxon>
        <taxon>Fungi</taxon>
        <taxon>Dikarya</taxon>
        <taxon>Basidiomycota</taxon>
        <taxon>Agaricomycotina</taxon>
        <taxon>Agaricomycetes</taxon>
        <taxon>Agaricomycetidae</taxon>
        <taxon>Agaricales</taxon>
        <taxon>Marasmiineae</taxon>
        <taxon>Omphalotaceae</taxon>
        <taxon>Lentinula</taxon>
    </lineage>
</organism>
<evidence type="ECO:0000313" key="2">
    <source>
        <dbReference type="Proteomes" id="UP001150266"/>
    </source>
</evidence>
<protein>
    <submittedName>
        <fullName evidence="1">Uncharacterized protein</fullName>
    </submittedName>
</protein>
<gene>
    <name evidence="1" type="ORF">J3R30DRAFT_3475327</name>
</gene>
<dbReference type="AlphaFoldDB" id="A0A9W9ACR1"/>
<dbReference type="EMBL" id="JAOTPV010000008">
    <property type="protein sequence ID" value="KAJ4479200.1"/>
    <property type="molecule type" value="Genomic_DNA"/>
</dbReference>
<reference evidence="1" key="1">
    <citation type="submission" date="2022-08" db="EMBL/GenBank/DDBJ databases">
        <title>A Global Phylogenomic Analysis of the Shiitake Genus Lentinula.</title>
        <authorList>
            <consortium name="DOE Joint Genome Institute"/>
            <person name="Sierra-Patev S."/>
            <person name="Min B."/>
            <person name="Naranjo-Ortiz M."/>
            <person name="Looney B."/>
            <person name="Konkel Z."/>
            <person name="Slot J.C."/>
            <person name="Sakamoto Y."/>
            <person name="Steenwyk J.L."/>
            <person name="Rokas A."/>
            <person name="Carro J."/>
            <person name="Camarero S."/>
            <person name="Ferreira P."/>
            <person name="Molpeceres G."/>
            <person name="Ruiz-Duenas F.J."/>
            <person name="Serrano A."/>
            <person name="Henrissat B."/>
            <person name="Drula E."/>
            <person name="Hughes K.W."/>
            <person name="Mata J.L."/>
            <person name="Ishikawa N.K."/>
            <person name="Vargas-Isla R."/>
            <person name="Ushijima S."/>
            <person name="Smith C.A."/>
            <person name="Ahrendt S."/>
            <person name="Andreopoulos W."/>
            <person name="He G."/>
            <person name="Labutti K."/>
            <person name="Lipzen A."/>
            <person name="Ng V."/>
            <person name="Riley R."/>
            <person name="Sandor L."/>
            <person name="Barry K."/>
            <person name="Martinez A.T."/>
            <person name="Xiao Y."/>
            <person name="Gibbons J.G."/>
            <person name="Terashima K."/>
            <person name="Grigoriev I.V."/>
            <person name="Hibbett D.S."/>
        </authorList>
    </citation>
    <scope>NUCLEOTIDE SEQUENCE</scope>
    <source>
        <strain evidence="1">JLM2183</strain>
    </source>
</reference>
<keyword evidence="2" id="KW-1185">Reference proteome</keyword>
<dbReference type="Proteomes" id="UP001150266">
    <property type="component" value="Unassembled WGS sequence"/>
</dbReference>
<evidence type="ECO:0000313" key="1">
    <source>
        <dbReference type="EMBL" id="KAJ4479200.1"/>
    </source>
</evidence>
<accession>A0A9W9ACR1</accession>
<proteinExistence type="predicted"/>
<sequence length="192" mass="22225">MIFLLALFSRRLIALYIAFSSVLGLINATVTLYKLQHYHKLCDPKLQVFVSKLKLPPSHTSEDRMHLFFVSPYYKCLYDFPKKYSTICIGKTCFQAKQARPGSPVTIEHIIGPDEFSANRLLKIGDLKFCDEEQKTTIMGKLLLVHVPEGSQVDVEYIERAYHWLDSAQVFVHTHPYDIAWSVWKNTWMHSA</sequence>
<comment type="caution">
    <text evidence="1">The sequence shown here is derived from an EMBL/GenBank/DDBJ whole genome shotgun (WGS) entry which is preliminary data.</text>
</comment>
<name>A0A9W9ACR1_9AGAR</name>